<evidence type="ECO:0000256" key="4">
    <source>
        <dbReference type="ARBA" id="ARBA00023157"/>
    </source>
</evidence>
<keyword evidence="5" id="KW-1133">Transmembrane helix</keyword>
<feature type="non-terminal residue" evidence="7">
    <location>
        <position position="165"/>
    </location>
</feature>
<keyword evidence="1" id="KW-0645">Protease</keyword>
<dbReference type="PANTHER" id="PTHR24276:SF98">
    <property type="entry name" value="FI18310P1-RELATED"/>
    <property type="match status" value="1"/>
</dbReference>
<evidence type="ECO:0000313" key="7">
    <source>
        <dbReference type="EMBL" id="JAT15246.1"/>
    </source>
</evidence>
<evidence type="ECO:0000256" key="3">
    <source>
        <dbReference type="ARBA" id="ARBA00022825"/>
    </source>
</evidence>
<gene>
    <name evidence="7" type="ORF">g.1553</name>
</gene>
<dbReference type="GO" id="GO:0006508">
    <property type="term" value="P:proteolysis"/>
    <property type="evidence" value="ECO:0007669"/>
    <property type="project" value="UniProtKB-KW"/>
</dbReference>
<protein>
    <recommendedName>
        <fullName evidence="6">Peptidase S1 domain-containing protein</fullName>
    </recommendedName>
</protein>
<dbReference type="PROSITE" id="PS50240">
    <property type="entry name" value="TRYPSIN_DOM"/>
    <property type="match status" value="1"/>
</dbReference>
<feature type="domain" description="Peptidase S1" evidence="6">
    <location>
        <begin position="55"/>
        <end position="165"/>
    </location>
</feature>
<proteinExistence type="predicted"/>
<sequence>LTNNCIHTLHPKTCYPFTMVFRPATILLVIVFVVASTHGFSTNKLFPENKSSLGIYDGTPTTIQKHPYMAEVVIKGFGYCAATIVTDSWVVTAAYCAQYSEVATIVTASSDGVSGQSHSIKQVVYHPKYNYMKNPLDYQFALIQIEDKLKWNSKTKPIKLAKKNP</sequence>
<feature type="non-terminal residue" evidence="7">
    <location>
        <position position="1"/>
    </location>
</feature>
<dbReference type="PANTHER" id="PTHR24276">
    <property type="entry name" value="POLYSERASE-RELATED"/>
    <property type="match status" value="1"/>
</dbReference>
<dbReference type="EMBL" id="GEBQ01024731">
    <property type="protein sequence ID" value="JAT15246.1"/>
    <property type="molecule type" value="Transcribed_RNA"/>
</dbReference>
<keyword evidence="3" id="KW-0720">Serine protease</keyword>
<name>A0A1B6KUX0_9HEMI</name>
<dbReference type="Gene3D" id="2.40.10.10">
    <property type="entry name" value="Trypsin-like serine proteases"/>
    <property type="match status" value="1"/>
</dbReference>
<dbReference type="InterPro" id="IPR043504">
    <property type="entry name" value="Peptidase_S1_PA_chymotrypsin"/>
</dbReference>
<evidence type="ECO:0000259" key="6">
    <source>
        <dbReference type="PROSITE" id="PS50240"/>
    </source>
</evidence>
<reference evidence="7" key="1">
    <citation type="submission" date="2015-11" db="EMBL/GenBank/DDBJ databases">
        <title>De novo transcriptome assembly of four potential Pierce s Disease insect vectors from Arizona vineyards.</title>
        <authorList>
            <person name="Tassone E.E."/>
        </authorList>
    </citation>
    <scope>NUCLEOTIDE SEQUENCE</scope>
</reference>
<evidence type="ECO:0000256" key="2">
    <source>
        <dbReference type="ARBA" id="ARBA00022801"/>
    </source>
</evidence>
<dbReference type="Pfam" id="PF00089">
    <property type="entry name" value="Trypsin"/>
    <property type="match status" value="1"/>
</dbReference>
<dbReference type="InterPro" id="IPR009003">
    <property type="entry name" value="Peptidase_S1_PA"/>
</dbReference>
<dbReference type="SUPFAM" id="SSF50494">
    <property type="entry name" value="Trypsin-like serine proteases"/>
    <property type="match status" value="1"/>
</dbReference>
<feature type="transmembrane region" description="Helical" evidence="5">
    <location>
        <begin position="20"/>
        <end position="40"/>
    </location>
</feature>
<dbReference type="AlphaFoldDB" id="A0A1B6KUX0"/>
<evidence type="ECO:0000256" key="5">
    <source>
        <dbReference type="SAM" id="Phobius"/>
    </source>
</evidence>
<dbReference type="FunFam" id="2.40.10.10:FF:000068">
    <property type="entry name" value="transmembrane protease serine 2"/>
    <property type="match status" value="1"/>
</dbReference>
<keyword evidence="5" id="KW-0472">Membrane</keyword>
<evidence type="ECO:0000256" key="1">
    <source>
        <dbReference type="ARBA" id="ARBA00022670"/>
    </source>
</evidence>
<organism evidence="7">
    <name type="scientific">Graphocephala atropunctata</name>
    <dbReference type="NCBI Taxonomy" id="36148"/>
    <lineage>
        <taxon>Eukaryota</taxon>
        <taxon>Metazoa</taxon>
        <taxon>Ecdysozoa</taxon>
        <taxon>Arthropoda</taxon>
        <taxon>Hexapoda</taxon>
        <taxon>Insecta</taxon>
        <taxon>Pterygota</taxon>
        <taxon>Neoptera</taxon>
        <taxon>Paraneoptera</taxon>
        <taxon>Hemiptera</taxon>
        <taxon>Auchenorrhyncha</taxon>
        <taxon>Membracoidea</taxon>
        <taxon>Cicadellidae</taxon>
        <taxon>Cicadellinae</taxon>
        <taxon>Cicadellini</taxon>
        <taxon>Graphocephala</taxon>
    </lineage>
</organism>
<dbReference type="InterPro" id="IPR001254">
    <property type="entry name" value="Trypsin_dom"/>
</dbReference>
<keyword evidence="5" id="KW-0812">Transmembrane</keyword>
<keyword evidence="4" id="KW-1015">Disulfide bond</keyword>
<dbReference type="GO" id="GO:0004252">
    <property type="term" value="F:serine-type endopeptidase activity"/>
    <property type="evidence" value="ECO:0007669"/>
    <property type="project" value="InterPro"/>
</dbReference>
<accession>A0A1B6KUX0</accession>
<keyword evidence="2" id="KW-0378">Hydrolase</keyword>
<dbReference type="InterPro" id="IPR050430">
    <property type="entry name" value="Peptidase_S1"/>
</dbReference>